<dbReference type="InterPro" id="IPR011008">
    <property type="entry name" value="Dimeric_a/b-barrel"/>
</dbReference>
<evidence type="ECO:0000256" key="2">
    <source>
        <dbReference type="ARBA" id="ARBA00022801"/>
    </source>
</evidence>
<evidence type="ECO:0000256" key="1">
    <source>
        <dbReference type="ARBA" id="ARBA00001946"/>
    </source>
</evidence>
<keyword evidence="5" id="KW-1185">Reference proteome</keyword>
<gene>
    <name evidence="4" type="ORF">V7V80_02805</name>
</gene>
<evidence type="ECO:0000313" key="4">
    <source>
        <dbReference type="EMBL" id="MEJ5903608.1"/>
    </source>
</evidence>
<dbReference type="EMBL" id="JBBHLD010000002">
    <property type="protein sequence ID" value="MEJ5903608.1"/>
    <property type="molecule type" value="Genomic_DNA"/>
</dbReference>
<keyword evidence="2" id="KW-0378">Hydrolase</keyword>
<feature type="domain" description="Nudix hydrolase" evidence="3">
    <location>
        <begin position="113"/>
        <end position="254"/>
    </location>
</feature>
<dbReference type="Pfam" id="PF07978">
    <property type="entry name" value="NIPSNAP"/>
    <property type="match status" value="1"/>
</dbReference>
<dbReference type="CDD" id="cd04688">
    <property type="entry name" value="NUDIX_Hydrolase"/>
    <property type="match status" value="1"/>
</dbReference>
<comment type="caution">
    <text evidence="4">The sequence shown here is derived from an EMBL/GenBank/DDBJ whole genome shotgun (WGS) entry which is preliminary data.</text>
</comment>
<dbReference type="InterPro" id="IPR012577">
    <property type="entry name" value="NIPSNAP"/>
</dbReference>
<sequence length="257" mass="29137">MRPASPRRNEPLITCHVKYTVDPYQLPAFEAYSRLWMRLVTRMGGKHHGYFLPAEGANNIAYCLFSFSSLAAYEQYRKQAETDPECIAAVALATEQRFIHSYERSFLKPLLEPRIRSLALCVFHHQGKILVNVFDDPVTQQTLCRPLGGGIEFGERGRDAIAREIEEELGQSISDVRLLGTLESLFHYADTPGHEIVQVFDARFDDASLYQQTWVEGRESDGSPFRARWCDSADFDRIGPLVPQGLQALLRDLSLLG</sequence>
<proteinExistence type="predicted"/>
<dbReference type="Gene3D" id="3.30.70.100">
    <property type="match status" value="1"/>
</dbReference>
<dbReference type="InterPro" id="IPR015797">
    <property type="entry name" value="NUDIX_hydrolase-like_dom_sf"/>
</dbReference>
<dbReference type="InterPro" id="IPR000086">
    <property type="entry name" value="NUDIX_hydrolase_dom"/>
</dbReference>
<name>A0ABU8R166_9PSED</name>
<dbReference type="Gene3D" id="3.90.79.10">
    <property type="entry name" value="Nucleoside Triphosphate Pyrophosphohydrolase"/>
    <property type="match status" value="1"/>
</dbReference>
<dbReference type="SUPFAM" id="SSF54909">
    <property type="entry name" value="Dimeric alpha+beta barrel"/>
    <property type="match status" value="1"/>
</dbReference>
<dbReference type="PROSITE" id="PS00893">
    <property type="entry name" value="NUDIX_BOX"/>
    <property type="match status" value="1"/>
</dbReference>
<evidence type="ECO:0000313" key="5">
    <source>
        <dbReference type="Proteomes" id="UP001377692"/>
    </source>
</evidence>
<organism evidence="4 5">
    <name type="scientific">Pseudomonas kermanshahensis</name>
    <dbReference type="NCBI Taxonomy" id="2745482"/>
    <lineage>
        <taxon>Bacteria</taxon>
        <taxon>Pseudomonadati</taxon>
        <taxon>Pseudomonadota</taxon>
        <taxon>Gammaproteobacteria</taxon>
        <taxon>Pseudomonadales</taxon>
        <taxon>Pseudomonadaceae</taxon>
        <taxon>Pseudomonas</taxon>
    </lineage>
</organism>
<dbReference type="PROSITE" id="PS51462">
    <property type="entry name" value="NUDIX"/>
    <property type="match status" value="1"/>
</dbReference>
<comment type="cofactor">
    <cofactor evidence="1">
        <name>Mg(2+)</name>
        <dbReference type="ChEBI" id="CHEBI:18420"/>
    </cofactor>
</comment>
<reference evidence="4 5" key="1">
    <citation type="submission" date="2024-02" db="EMBL/GenBank/DDBJ databases">
        <title>Identification of pathogenicity and growth-promoting functions of Pseudomonas putida variants.</title>
        <authorList>
            <person name="Sun J."/>
        </authorList>
    </citation>
    <scope>NUCLEOTIDE SEQUENCE [LARGE SCALE GENOMIC DNA]</scope>
    <source>
        <strain evidence="4 5">A04</strain>
    </source>
</reference>
<dbReference type="Proteomes" id="UP001377692">
    <property type="component" value="Unassembled WGS sequence"/>
</dbReference>
<accession>A0ABU8R166</accession>
<dbReference type="Pfam" id="PF00293">
    <property type="entry name" value="NUDIX"/>
    <property type="match status" value="1"/>
</dbReference>
<dbReference type="InterPro" id="IPR020084">
    <property type="entry name" value="NUDIX_hydrolase_CS"/>
</dbReference>
<protein>
    <submittedName>
        <fullName evidence="4">NIPSNAP family protein</fullName>
    </submittedName>
</protein>
<evidence type="ECO:0000259" key="3">
    <source>
        <dbReference type="PROSITE" id="PS51462"/>
    </source>
</evidence>
<dbReference type="SUPFAM" id="SSF55811">
    <property type="entry name" value="Nudix"/>
    <property type="match status" value="1"/>
</dbReference>